<sequence>MKEQSLSMKKNHNSTPVSSVCIVAAIMLLFYGVGFTQAQDFNTPPPNAPYQQPAFEGQTRAPIIEKNVRLNVQVIADGLVHPWGMDQLPDGSWLVTERPGRMRLISADGKVSDPIAGLPNVDARGQGGLLDVVVRDDFAQTRQIWWSYAEPRGKGHNATAVATGILSKDGSKLTDVRVIFRQNPAWNSTAHFGSRLVFDHDGMLFVTTGDRSLPQPRILAQDVGTHIGKVLRINPEGGPAKGNPQIKGGQPEIWSYGHRNLQSAALDPDGNLWTVEHGPRGGDELNQPRAGLNYGWPIITYGLDYNGRAIGKGLTAQDGMEQPVYYWDPVIAPSGMAFYQGELFTEWQGDLLIGGLASQALVRLTLVDGRVTGEARYLQGQGRIRDVDIAKDGAIMILTDAEDGTLIRVTPAR</sequence>
<dbReference type="EMBL" id="AL954747">
    <property type="protein sequence ID" value="CAD85908.1"/>
    <property type="molecule type" value="Genomic_DNA"/>
</dbReference>
<dbReference type="GeneID" id="87105146"/>
<name>Q82TB0_NITEU</name>
<evidence type="ECO:0000313" key="2">
    <source>
        <dbReference type="EMBL" id="CAD85908.1"/>
    </source>
</evidence>
<dbReference type="PANTHER" id="PTHR19328">
    <property type="entry name" value="HEDGEHOG-INTERACTING PROTEIN"/>
    <property type="match status" value="1"/>
</dbReference>
<dbReference type="Gene3D" id="2.120.10.30">
    <property type="entry name" value="TolB, C-terminal domain"/>
    <property type="match status" value="1"/>
</dbReference>
<keyword evidence="3" id="KW-1185">Reference proteome</keyword>
<accession>Q82TB0</accession>
<dbReference type="Proteomes" id="UP000001416">
    <property type="component" value="Chromosome"/>
</dbReference>
<dbReference type="SUPFAM" id="SSF50952">
    <property type="entry name" value="Soluble quinoprotein glucose dehydrogenase"/>
    <property type="match status" value="1"/>
</dbReference>
<dbReference type="Pfam" id="PF07995">
    <property type="entry name" value="GSDH"/>
    <property type="match status" value="1"/>
</dbReference>
<dbReference type="KEGG" id="neu:NE1997"/>
<feature type="domain" description="Glucose/Sorbosone dehydrogenase" evidence="1">
    <location>
        <begin position="80"/>
        <end position="408"/>
    </location>
</feature>
<evidence type="ECO:0000313" key="3">
    <source>
        <dbReference type="Proteomes" id="UP000001416"/>
    </source>
</evidence>
<protein>
    <submittedName>
        <fullName evidence="2">Glucose dehydrogenase B</fullName>
    </submittedName>
</protein>
<dbReference type="HOGENOM" id="CLU_012253_1_1_4"/>
<organism evidence="2 3">
    <name type="scientific">Nitrosomonas europaea (strain ATCC 19718 / CIP 103999 / KCTC 2705 / NBRC 14298)</name>
    <dbReference type="NCBI Taxonomy" id="228410"/>
    <lineage>
        <taxon>Bacteria</taxon>
        <taxon>Pseudomonadati</taxon>
        <taxon>Pseudomonadota</taxon>
        <taxon>Betaproteobacteria</taxon>
        <taxon>Nitrosomonadales</taxon>
        <taxon>Nitrosomonadaceae</taxon>
        <taxon>Nitrosomonas</taxon>
    </lineage>
</organism>
<dbReference type="eggNOG" id="COG2133">
    <property type="taxonomic scope" value="Bacteria"/>
</dbReference>
<proteinExistence type="predicted"/>
<dbReference type="InterPro" id="IPR011041">
    <property type="entry name" value="Quinoprot_gluc/sorb_DH_b-prop"/>
</dbReference>
<dbReference type="PANTHER" id="PTHR19328:SF75">
    <property type="entry name" value="ALDOSE SUGAR DEHYDROGENASE YLII"/>
    <property type="match status" value="1"/>
</dbReference>
<dbReference type="STRING" id="228410.NE1997"/>
<evidence type="ECO:0000259" key="1">
    <source>
        <dbReference type="Pfam" id="PF07995"/>
    </source>
</evidence>
<dbReference type="RefSeq" id="WP_011112523.1">
    <property type="nucleotide sequence ID" value="NC_004757.1"/>
</dbReference>
<dbReference type="AlphaFoldDB" id="Q82TB0"/>
<reference evidence="2 3" key="1">
    <citation type="journal article" date="2003" name="J. Bacteriol.">
        <title>Complete genome sequence of the ammonia-oxidizing bacterium and obligate chemolithoautotroph Nitrosomonas europaea.</title>
        <authorList>
            <person name="Chain P."/>
            <person name="Lamerdin J."/>
            <person name="Larimer F."/>
            <person name="Regala W."/>
            <person name="Land M."/>
            <person name="Hauser L."/>
            <person name="Hooper A."/>
            <person name="Klotz M."/>
            <person name="Norton J."/>
            <person name="Sayavedra-Soto L."/>
            <person name="Arciero D."/>
            <person name="Hommes N."/>
            <person name="Whittaker M."/>
            <person name="Arp D."/>
        </authorList>
    </citation>
    <scope>NUCLEOTIDE SEQUENCE [LARGE SCALE GENOMIC DNA]</scope>
    <source>
        <strain evidence="3">ATCC 19718 / CIP 103999 / KCTC 2705 / NBRC 14298</strain>
    </source>
</reference>
<dbReference type="PhylomeDB" id="Q82TB0"/>
<dbReference type="InterPro" id="IPR011042">
    <property type="entry name" value="6-blade_b-propeller_TolB-like"/>
</dbReference>
<gene>
    <name evidence="2" type="ordered locus">NE1997</name>
</gene>
<dbReference type="InterPro" id="IPR012938">
    <property type="entry name" value="Glc/Sorbosone_DH"/>
</dbReference>